<feature type="region of interest" description="Disordered" evidence="2">
    <location>
        <begin position="1349"/>
        <end position="1388"/>
    </location>
</feature>
<feature type="compositionally biased region" description="Polar residues" evidence="2">
    <location>
        <begin position="487"/>
        <end position="505"/>
    </location>
</feature>
<feature type="region of interest" description="Disordered" evidence="2">
    <location>
        <begin position="110"/>
        <end position="278"/>
    </location>
</feature>
<dbReference type="EMBL" id="CAWYQH010000057">
    <property type="protein sequence ID" value="CAK8678960.1"/>
    <property type="molecule type" value="Genomic_DNA"/>
</dbReference>
<feature type="region of interest" description="Disordered" evidence="2">
    <location>
        <begin position="1127"/>
        <end position="1178"/>
    </location>
</feature>
<protein>
    <submittedName>
        <fullName evidence="3">Uncharacterized protein</fullName>
    </submittedName>
</protein>
<feature type="coiled-coil region" evidence="1">
    <location>
        <begin position="45"/>
        <end position="72"/>
    </location>
</feature>
<feature type="region of interest" description="Disordered" evidence="2">
    <location>
        <begin position="1408"/>
        <end position="1427"/>
    </location>
</feature>
<feature type="compositionally biased region" description="Basic and acidic residues" evidence="2">
    <location>
        <begin position="476"/>
        <end position="486"/>
    </location>
</feature>
<feature type="region of interest" description="Disordered" evidence="2">
    <location>
        <begin position="1194"/>
        <end position="1295"/>
    </location>
</feature>
<sequence length="1520" mass="170188">MDLDCLDEDNDKLQSYIDETSQVSALDLYEDLLVNDAENGQCLSIQEVNLEKQQLQEQNRLLSQQLTQATISLNNKTEQNRVLKENFTSLLETAKIELERKNKVIARLSGGSGQLQIPPRKTFQSNKNAKRNPSSKSVSLKGRRIDDVIPAKKSESLEEKVSNTATNATLPNTMNNISPEAVPSQSTSKTRTVIRNELKLDEGNQNISENVQKSKPASAHQSLETAPWKDRRLRSSSNDALHRENNARKSSGCEGNDTNLNRRHSSKQPNRHRCNKEKFADQNNSIKSCMNDDNLPSVNKAVAGSTENINPHTHDARLSHDVEPGSFDTQRINHERQSTNRKHSPAFEKKLPSTDDKNGQCVKQKKQEILLKPRHRDDKQLESSSKKSHQHSEDRSRRSEREQKEGRRDPRPDQRRRESSRRSRASPDRYKPDSHSSRGRSIDDRDQPHRRSHEPSNTRNRHNRQPTKESGSSLTEPRERRRDRTRMSSGGVSNPSAQKESSNPKGISPIKFPDQAETLSQIDSNKPAFSTVTSEDVSIEIFRATETLKRKADSSTDMPDKKILRSLSGRNLQSSNNTNSQPNSAICVRSVKEADKLLQALSESKHAVKPHPVKSVESGKSQNGEREKPDKTPVIQTPLLTIGSPKSGAKSASTPSANNDKMISAKSAKDLLLVSPHKLKNNAHGDMLDIYDQLDYDEDSIQATIHHMGIEVVDQSEPRRRLSAEHLSKLPPTNAHSSVKMDDITSRGKQSTCLSKTPSPLSPMHNLKAEVRLTGKNLEQALPLSQHNKCDDEKGFNSVDKTDHALVKSAKTSSKFDKRMTSPKHNTLTRTANRKKMESIATTQSKLQCEKDTKSLKAKKPTAVNDNLSLPVPLFSGKSIDPPSVQNTSIMDIGSEVVVECSTPESSRGTWPQYEVEQSVTKTIGVPFQDKTVAINISSVKPVEREVVNSKRIILDSNLAQEAKSLSKKSPKKHKLENKRQSSAANEDRKEVSGLNLNCPSGQSKASMSTSKTNLATSTLPVIDLNTANTAIEPVSTTMLSESNFPRKTDETERDNADTKLENIVADIPTQDLSMLKSVDESCYKVMTPPKSEFEPSCNEKNLKPQGKLKKKKASSKCYLSVETVALRRSPRRPRPKFVQSSKINENKGVKAKRGKKPKRHSRQLYISSDPESCDDVPDLNVKEVKTNMAGLNKSDFKNKDIPPSNKVTGKESSNDNLSLSNPTPNPNPDLASVVTTSHERSDSPSIPNLAQPKSKMKQKRNNDNVKKHKQKKRENTPVGDSNQSHNNQSLAKEDECITVQRNKMESGTSNESSKISDVDIGQSFMNFYRNASLQYLIHLAKERLAKQRSASSSVRKEQVKNTGQPLARQEGQDAQEITNTQTKKNKDARQLWMTSLEECQHRRRLRSRWMSERSDEEDDIPTQAQDTSPKCLCDRVTYDAPVSIGDFVSMPSLHASSCSWAINEESLQNFLSIVKAVTPIKSIRKSDRNFPSSDDDSWEENEKLLTVRKKVLQTPKKHF</sequence>
<keyword evidence="4" id="KW-1185">Reference proteome</keyword>
<feature type="region of interest" description="Disordered" evidence="2">
    <location>
        <begin position="730"/>
        <end position="764"/>
    </location>
</feature>
<feature type="compositionally biased region" description="Polar residues" evidence="2">
    <location>
        <begin position="995"/>
        <end position="1009"/>
    </location>
</feature>
<gene>
    <name evidence="3" type="ORF">CVLEPA_LOCUS9232</name>
</gene>
<feature type="region of interest" description="Disordered" evidence="2">
    <location>
        <begin position="305"/>
        <end position="515"/>
    </location>
</feature>
<dbReference type="Proteomes" id="UP001642483">
    <property type="component" value="Unassembled WGS sequence"/>
</dbReference>
<feature type="compositionally biased region" description="Polar residues" evidence="2">
    <location>
        <begin position="1279"/>
        <end position="1291"/>
    </location>
</feature>
<evidence type="ECO:0000256" key="1">
    <source>
        <dbReference type="SAM" id="Coils"/>
    </source>
</evidence>
<feature type="compositionally biased region" description="Basic and acidic residues" evidence="2">
    <location>
        <begin position="312"/>
        <end position="323"/>
    </location>
</feature>
<feature type="region of interest" description="Disordered" evidence="2">
    <location>
        <begin position="962"/>
        <end position="1009"/>
    </location>
</feature>
<feature type="compositionally biased region" description="Polar residues" evidence="2">
    <location>
        <begin position="122"/>
        <end position="138"/>
    </location>
</feature>
<accession>A0ABP0FKK1</accession>
<evidence type="ECO:0000313" key="4">
    <source>
        <dbReference type="Proteomes" id="UP001642483"/>
    </source>
</evidence>
<keyword evidence="1" id="KW-0175">Coiled coil</keyword>
<feature type="compositionally biased region" description="Basic residues" evidence="2">
    <location>
        <begin position="1150"/>
        <end position="1163"/>
    </location>
</feature>
<evidence type="ECO:0000313" key="3">
    <source>
        <dbReference type="EMBL" id="CAK8678960.1"/>
    </source>
</evidence>
<organism evidence="3 4">
    <name type="scientific">Clavelina lepadiformis</name>
    <name type="common">Light-bulb sea squirt</name>
    <name type="synonym">Ascidia lepadiformis</name>
    <dbReference type="NCBI Taxonomy" id="159417"/>
    <lineage>
        <taxon>Eukaryota</taxon>
        <taxon>Metazoa</taxon>
        <taxon>Chordata</taxon>
        <taxon>Tunicata</taxon>
        <taxon>Ascidiacea</taxon>
        <taxon>Aplousobranchia</taxon>
        <taxon>Clavelinidae</taxon>
        <taxon>Clavelina</taxon>
    </lineage>
</organism>
<evidence type="ECO:0000256" key="2">
    <source>
        <dbReference type="SAM" id="MobiDB-lite"/>
    </source>
</evidence>
<feature type="compositionally biased region" description="Polar residues" evidence="2">
    <location>
        <begin position="747"/>
        <end position="759"/>
    </location>
</feature>
<feature type="compositionally biased region" description="Basic and acidic residues" evidence="2">
    <location>
        <begin position="365"/>
        <end position="456"/>
    </location>
</feature>
<reference evidence="3 4" key="1">
    <citation type="submission" date="2024-02" db="EMBL/GenBank/DDBJ databases">
        <authorList>
            <person name="Daric V."/>
            <person name="Darras S."/>
        </authorList>
    </citation>
    <scope>NUCLEOTIDE SEQUENCE [LARGE SCALE GENOMIC DNA]</scope>
</reference>
<name>A0ABP0FKK1_CLALP</name>
<feature type="compositionally biased region" description="Basic residues" evidence="2">
    <location>
        <begin position="966"/>
        <end position="977"/>
    </location>
</feature>
<feature type="compositionally biased region" description="Basic residues" evidence="2">
    <location>
        <begin position="261"/>
        <end position="275"/>
    </location>
</feature>
<proteinExistence type="predicted"/>
<feature type="compositionally biased region" description="Polar residues" evidence="2">
    <location>
        <begin position="203"/>
        <end position="224"/>
    </location>
</feature>
<feature type="region of interest" description="Disordered" evidence="2">
    <location>
        <begin position="1089"/>
        <end position="1110"/>
    </location>
</feature>
<feature type="compositionally biased region" description="Basic and acidic residues" evidence="2">
    <location>
        <begin position="345"/>
        <end position="358"/>
    </location>
</feature>
<feature type="compositionally biased region" description="Basic and acidic residues" evidence="2">
    <location>
        <begin position="143"/>
        <end position="161"/>
    </location>
</feature>
<comment type="caution">
    <text evidence="3">The sequence shown here is derived from an EMBL/GenBank/DDBJ whole genome shotgun (WGS) entry which is preliminary data.</text>
</comment>
<feature type="region of interest" description="Disordered" evidence="2">
    <location>
        <begin position="602"/>
        <end position="660"/>
    </location>
</feature>
<feature type="compositionally biased region" description="Polar residues" evidence="2">
    <location>
        <begin position="650"/>
        <end position="660"/>
    </location>
</feature>
<feature type="compositionally biased region" description="Polar residues" evidence="2">
    <location>
        <begin position="162"/>
        <end position="193"/>
    </location>
</feature>